<dbReference type="Pfam" id="PF00155">
    <property type="entry name" value="Aminotran_1_2"/>
    <property type="match status" value="1"/>
</dbReference>
<dbReference type="InterPro" id="IPR015424">
    <property type="entry name" value="PyrdxlP-dep_Trfase"/>
</dbReference>
<dbReference type="Proteomes" id="UP001589865">
    <property type="component" value="Unassembled WGS sequence"/>
</dbReference>
<dbReference type="InterPro" id="IPR004839">
    <property type="entry name" value="Aminotransferase_I/II_large"/>
</dbReference>
<evidence type="ECO:0000256" key="7">
    <source>
        <dbReference type="ARBA" id="ARBA00049185"/>
    </source>
</evidence>
<evidence type="ECO:0000256" key="1">
    <source>
        <dbReference type="ARBA" id="ARBA00001933"/>
    </source>
</evidence>
<proteinExistence type="inferred from homology"/>
<gene>
    <name evidence="9" type="ORF">ACFFGY_12985</name>
</gene>
<dbReference type="InterPro" id="IPR050596">
    <property type="entry name" value="AspAT/PAT-like"/>
</dbReference>
<evidence type="ECO:0000256" key="5">
    <source>
        <dbReference type="ARBA" id="ARBA00022679"/>
    </source>
</evidence>
<evidence type="ECO:0000256" key="2">
    <source>
        <dbReference type="ARBA" id="ARBA00007441"/>
    </source>
</evidence>
<name>A0ABV6JTX2_9PROT</name>
<dbReference type="EC" id="2.6.1.1" evidence="3"/>
<comment type="cofactor">
    <cofactor evidence="1">
        <name>pyridoxal 5'-phosphate</name>
        <dbReference type="ChEBI" id="CHEBI:597326"/>
    </cofactor>
</comment>
<evidence type="ECO:0000259" key="8">
    <source>
        <dbReference type="Pfam" id="PF00155"/>
    </source>
</evidence>
<dbReference type="EMBL" id="JBHLUN010000008">
    <property type="protein sequence ID" value="MFC0409166.1"/>
    <property type="molecule type" value="Genomic_DNA"/>
</dbReference>
<organism evidence="9 10">
    <name type="scientific">Roseomonas elaeocarpi</name>
    <dbReference type="NCBI Taxonomy" id="907779"/>
    <lineage>
        <taxon>Bacteria</taxon>
        <taxon>Pseudomonadati</taxon>
        <taxon>Pseudomonadota</taxon>
        <taxon>Alphaproteobacteria</taxon>
        <taxon>Acetobacterales</taxon>
        <taxon>Roseomonadaceae</taxon>
        <taxon>Roseomonas</taxon>
    </lineage>
</organism>
<dbReference type="PANTHER" id="PTHR46383">
    <property type="entry name" value="ASPARTATE AMINOTRANSFERASE"/>
    <property type="match status" value="1"/>
</dbReference>
<evidence type="ECO:0000256" key="6">
    <source>
        <dbReference type="ARBA" id="ARBA00022898"/>
    </source>
</evidence>
<dbReference type="InterPro" id="IPR015421">
    <property type="entry name" value="PyrdxlP-dep_Trfase_major"/>
</dbReference>
<dbReference type="RefSeq" id="WP_377044913.1">
    <property type="nucleotide sequence ID" value="NZ_JBHLUN010000008.1"/>
</dbReference>
<accession>A0ABV6JTX2</accession>
<reference evidence="9 10" key="1">
    <citation type="submission" date="2024-09" db="EMBL/GenBank/DDBJ databases">
        <authorList>
            <person name="Sun Q."/>
            <person name="Mori K."/>
        </authorList>
    </citation>
    <scope>NUCLEOTIDE SEQUENCE [LARGE SCALE GENOMIC DNA]</scope>
    <source>
        <strain evidence="9 10">TBRC 5777</strain>
    </source>
</reference>
<comment type="similarity">
    <text evidence="2">Belongs to the class-I pyridoxal-phosphate-dependent aminotransferase family.</text>
</comment>
<dbReference type="Gene3D" id="3.40.640.10">
    <property type="entry name" value="Type I PLP-dependent aspartate aminotransferase-like (Major domain)"/>
    <property type="match status" value="1"/>
</dbReference>
<evidence type="ECO:0000313" key="9">
    <source>
        <dbReference type="EMBL" id="MFC0409166.1"/>
    </source>
</evidence>
<keyword evidence="6" id="KW-0663">Pyridoxal phosphate</keyword>
<keyword evidence="10" id="KW-1185">Reference proteome</keyword>
<keyword evidence="4 9" id="KW-0032">Aminotransferase</keyword>
<protein>
    <recommendedName>
        <fullName evidence="3">aspartate transaminase</fullName>
        <ecNumber evidence="3">2.6.1.1</ecNumber>
    </recommendedName>
</protein>
<dbReference type="GO" id="GO:0008483">
    <property type="term" value="F:transaminase activity"/>
    <property type="evidence" value="ECO:0007669"/>
    <property type="project" value="UniProtKB-KW"/>
</dbReference>
<keyword evidence="5" id="KW-0808">Transferase</keyword>
<evidence type="ECO:0000256" key="3">
    <source>
        <dbReference type="ARBA" id="ARBA00012753"/>
    </source>
</evidence>
<feature type="domain" description="Aminotransferase class I/classII large" evidence="8">
    <location>
        <begin position="36"/>
        <end position="382"/>
    </location>
</feature>
<dbReference type="NCBIfam" id="NF005732">
    <property type="entry name" value="PRK07550.1"/>
    <property type="match status" value="1"/>
</dbReference>
<dbReference type="SUPFAM" id="SSF53383">
    <property type="entry name" value="PLP-dependent transferases"/>
    <property type="match status" value="1"/>
</dbReference>
<evidence type="ECO:0000313" key="10">
    <source>
        <dbReference type="Proteomes" id="UP001589865"/>
    </source>
</evidence>
<sequence>MPAPSPRLLRTATPAIPAARRWAAAYGGGAGPALDLTQAVPGYPPHPELLERLAAAAARPANAGYGPIEGERALREALADDLSRSYGAAIGPDDVAITAGCNLAFTMAATVVAGSGEAVLLPTPWYFNHRMALEMAGIGVVPLPCRAEEGFLADPEAAAALLDRHPAIRAIVLITPNNPTGAILSPERLERFAQLARERDVWLILDETYRDFLPEAGAAPHALFQATDWRDRVVQLYSFSKSYCVPGHRLGAITAGGAFRAELLKALDTFQICPGRAPQEAVAWAVPGLRPWRDANRQLMAERAAAFAAIMATVPTWRVEAIGAYFAYLRIPDGLPDAEAVAERLAAEAGLMVLPGSFFGPGQERHLRVAFANAPEDALRAVPARLRALGA</sequence>
<dbReference type="PANTHER" id="PTHR46383:SF1">
    <property type="entry name" value="ASPARTATE AMINOTRANSFERASE"/>
    <property type="match status" value="1"/>
</dbReference>
<dbReference type="CDD" id="cd00609">
    <property type="entry name" value="AAT_like"/>
    <property type="match status" value="1"/>
</dbReference>
<evidence type="ECO:0000256" key="4">
    <source>
        <dbReference type="ARBA" id="ARBA00022576"/>
    </source>
</evidence>
<comment type="catalytic activity">
    <reaction evidence="7">
        <text>L-aspartate + 2-oxoglutarate = oxaloacetate + L-glutamate</text>
        <dbReference type="Rhea" id="RHEA:21824"/>
        <dbReference type="ChEBI" id="CHEBI:16452"/>
        <dbReference type="ChEBI" id="CHEBI:16810"/>
        <dbReference type="ChEBI" id="CHEBI:29985"/>
        <dbReference type="ChEBI" id="CHEBI:29991"/>
        <dbReference type="EC" id="2.6.1.1"/>
    </reaction>
</comment>
<comment type="caution">
    <text evidence="9">The sequence shown here is derived from an EMBL/GenBank/DDBJ whole genome shotgun (WGS) entry which is preliminary data.</text>
</comment>